<organism evidence="7 8">
    <name type="scientific">Cadophora malorum</name>
    <dbReference type="NCBI Taxonomy" id="108018"/>
    <lineage>
        <taxon>Eukaryota</taxon>
        <taxon>Fungi</taxon>
        <taxon>Dikarya</taxon>
        <taxon>Ascomycota</taxon>
        <taxon>Pezizomycotina</taxon>
        <taxon>Leotiomycetes</taxon>
        <taxon>Helotiales</taxon>
        <taxon>Ploettnerulaceae</taxon>
        <taxon>Cadophora</taxon>
    </lineage>
</organism>
<keyword evidence="2 6" id="KW-0812">Transmembrane</keyword>
<keyword evidence="3 6" id="KW-1133">Transmembrane helix</keyword>
<sequence>MPSETPLPIRLAQTLGITSSLILSGMTLSTSLTTVPRLLESPPTLLLQQWGHMYDRGRKTGPPIALLSSTTFFYLAYKAHVSPLSSSSTSSTTPYILAGLLSISIIPYTFAVLMPTNKQLLRKVEVLEKVELSGEDEVEMREAERSAHQLVDWWGVLNLGRGVLLVGSGVVGVWASLG</sequence>
<dbReference type="PANTHER" id="PTHR35042:SF1">
    <property type="entry name" value="DUF1772-DOMAIN-CONTAINING PROTEIN"/>
    <property type="match status" value="1"/>
</dbReference>
<dbReference type="Proteomes" id="UP000664132">
    <property type="component" value="Unassembled WGS sequence"/>
</dbReference>
<evidence type="ECO:0000256" key="6">
    <source>
        <dbReference type="SAM" id="Phobius"/>
    </source>
</evidence>
<protein>
    <recommendedName>
        <fullName evidence="9">DUF1772-domain-containing protein</fullName>
    </recommendedName>
</protein>
<accession>A0A8H8BUR4</accession>
<comment type="subcellular location">
    <subcellularLocation>
        <location evidence="1">Membrane</location>
        <topology evidence="1">Multi-pass membrane protein</topology>
    </subcellularLocation>
</comment>
<dbReference type="GO" id="GO:0016020">
    <property type="term" value="C:membrane"/>
    <property type="evidence" value="ECO:0007669"/>
    <property type="project" value="UniProtKB-SubCell"/>
</dbReference>
<evidence type="ECO:0000313" key="8">
    <source>
        <dbReference type="Proteomes" id="UP000664132"/>
    </source>
</evidence>
<comment type="caution">
    <text evidence="7">The sequence shown here is derived from an EMBL/GenBank/DDBJ whole genome shotgun (WGS) entry which is preliminary data.</text>
</comment>
<evidence type="ECO:0000256" key="3">
    <source>
        <dbReference type="ARBA" id="ARBA00022989"/>
    </source>
</evidence>
<dbReference type="InterPro" id="IPR013901">
    <property type="entry name" value="Anthrone_oxy"/>
</dbReference>
<keyword evidence="8" id="KW-1185">Reference proteome</keyword>
<dbReference type="EMBL" id="JAFJYH010000016">
    <property type="protein sequence ID" value="KAG4424835.1"/>
    <property type="molecule type" value="Genomic_DNA"/>
</dbReference>
<dbReference type="PANTHER" id="PTHR35042">
    <property type="entry name" value="ANTHRONE OXYGENASE ENCC"/>
    <property type="match status" value="1"/>
</dbReference>
<gene>
    <name evidence="7" type="ORF">IFR04_001995</name>
</gene>
<dbReference type="OrthoDB" id="5954308at2759"/>
<proteinExistence type="inferred from homology"/>
<dbReference type="AlphaFoldDB" id="A0A8H8BUR4"/>
<feature type="transmembrane region" description="Helical" evidence="6">
    <location>
        <begin position="60"/>
        <end position="77"/>
    </location>
</feature>
<evidence type="ECO:0008006" key="9">
    <source>
        <dbReference type="Google" id="ProtNLM"/>
    </source>
</evidence>
<comment type="similarity">
    <text evidence="5">Belongs to the anthrone oxygenase family.</text>
</comment>
<evidence type="ECO:0000256" key="1">
    <source>
        <dbReference type="ARBA" id="ARBA00004141"/>
    </source>
</evidence>
<dbReference type="Pfam" id="PF08592">
    <property type="entry name" value="Anthrone_oxy"/>
    <property type="match status" value="1"/>
</dbReference>
<reference evidence="7" key="1">
    <citation type="submission" date="2021-02" db="EMBL/GenBank/DDBJ databases">
        <title>Genome sequence Cadophora malorum strain M34.</title>
        <authorList>
            <person name="Stefanovic E."/>
            <person name="Vu D."/>
            <person name="Scully C."/>
            <person name="Dijksterhuis J."/>
            <person name="Roader J."/>
            <person name="Houbraken J."/>
        </authorList>
    </citation>
    <scope>NUCLEOTIDE SEQUENCE</scope>
    <source>
        <strain evidence="7">M34</strain>
    </source>
</reference>
<evidence type="ECO:0000313" key="7">
    <source>
        <dbReference type="EMBL" id="KAG4424835.1"/>
    </source>
</evidence>
<evidence type="ECO:0000256" key="4">
    <source>
        <dbReference type="ARBA" id="ARBA00023136"/>
    </source>
</evidence>
<evidence type="ECO:0000256" key="5">
    <source>
        <dbReference type="ARBA" id="ARBA00034313"/>
    </source>
</evidence>
<feature type="transmembrane region" description="Helical" evidence="6">
    <location>
        <begin position="92"/>
        <end position="113"/>
    </location>
</feature>
<evidence type="ECO:0000256" key="2">
    <source>
        <dbReference type="ARBA" id="ARBA00022692"/>
    </source>
</evidence>
<name>A0A8H8BUR4_9HELO</name>
<keyword evidence="4 6" id="KW-0472">Membrane</keyword>